<dbReference type="InterPro" id="IPR011767">
    <property type="entry name" value="GLR_AS"/>
</dbReference>
<dbReference type="AlphaFoldDB" id="A0A0R2U6U3"/>
<name>A0A0R2U6U3_9GAMM</name>
<dbReference type="InterPro" id="IPR002109">
    <property type="entry name" value="Glutaredoxin"/>
</dbReference>
<evidence type="ECO:0000313" key="3">
    <source>
        <dbReference type="Proteomes" id="UP000051213"/>
    </source>
</evidence>
<dbReference type="PROSITE" id="PS00195">
    <property type="entry name" value="GLUTAREDOXIN_1"/>
    <property type="match status" value="1"/>
</dbReference>
<dbReference type="Proteomes" id="UP000051213">
    <property type="component" value="Unassembled WGS sequence"/>
</dbReference>
<dbReference type="PROSITE" id="PS51354">
    <property type="entry name" value="GLUTAREDOXIN_2"/>
    <property type="match status" value="1"/>
</dbReference>
<sequence length="122" mass="13890">MIVIRWILGQIILLLDAVTSPKSTVRELSAQKSIDDATASMSMYQFKTCPFCVKVRRELKRHALNIELRDAKNDIGIKAELVREGGRHKVPCLRTENPDGTVQWLYESNDIIAHLKKVFKLG</sequence>
<proteinExistence type="predicted"/>
<organism evidence="2 3">
    <name type="scientific">SAR92 bacterium BACL26 MAG-121220-bin70</name>
    <dbReference type="NCBI Taxonomy" id="1655626"/>
    <lineage>
        <taxon>Bacteria</taxon>
        <taxon>Pseudomonadati</taxon>
        <taxon>Pseudomonadota</taxon>
        <taxon>Gammaproteobacteria</taxon>
        <taxon>Cellvibrionales</taxon>
        <taxon>Porticoccaceae</taxon>
        <taxon>SAR92 clade</taxon>
    </lineage>
</organism>
<dbReference type="InterPro" id="IPR036249">
    <property type="entry name" value="Thioredoxin-like_sf"/>
</dbReference>
<protein>
    <submittedName>
        <fullName evidence="2">Glutaredoxin</fullName>
    </submittedName>
</protein>
<gene>
    <name evidence="2" type="ORF">ABS24_00950</name>
</gene>
<evidence type="ECO:0000259" key="1">
    <source>
        <dbReference type="Pfam" id="PF00462"/>
    </source>
</evidence>
<reference evidence="2 3" key="1">
    <citation type="submission" date="2015-10" db="EMBL/GenBank/DDBJ databases">
        <title>Metagenome-Assembled Genomes uncover a global brackish microbiome.</title>
        <authorList>
            <person name="Hugerth L.W."/>
            <person name="Larsson J."/>
            <person name="Alneberg J."/>
            <person name="Lindh M.V."/>
            <person name="Legrand C."/>
            <person name="Pinhassi J."/>
            <person name="Andersson A.F."/>
        </authorList>
    </citation>
    <scope>NUCLEOTIDE SEQUENCE [LARGE SCALE GENOMIC DNA]</scope>
    <source>
        <strain evidence="2">BACL26 MAG-121220-bin70</strain>
    </source>
</reference>
<feature type="domain" description="Glutaredoxin" evidence="1">
    <location>
        <begin position="43"/>
        <end position="94"/>
    </location>
</feature>
<evidence type="ECO:0000313" key="2">
    <source>
        <dbReference type="EMBL" id="KRO92923.1"/>
    </source>
</evidence>
<dbReference type="Gene3D" id="3.40.30.10">
    <property type="entry name" value="Glutaredoxin"/>
    <property type="match status" value="1"/>
</dbReference>
<comment type="caution">
    <text evidence="2">The sequence shown here is derived from an EMBL/GenBank/DDBJ whole genome shotgun (WGS) entry which is preliminary data.</text>
</comment>
<dbReference type="Pfam" id="PF00462">
    <property type="entry name" value="Glutaredoxin"/>
    <property type="match status" value="1"/>
</dbReference>
<dbReference type="SUPFAM" id="SSF52833">
    <property type="entry name" value="Thioredoxin-like"/>
    <property type="match status" value="1"/>
</dbReference>
<accession>A0A0R2U6U3</accession>
<dbReference type="EMBL" id="LICA01000293">
    <property type="protein sequence ID" value="KRO92923.1"/>
    <property type="molecule type" value="Genomic_DNA"/>
</dbReference>